<dbReference type="AlphaFoldDB" id="A0A1V3XN79"/>
<organism evidence="1 2">
    <name type="scientific">Mycobacterium kansasii</name>
    <dbReference type="NCBI Taxonomy" id="1768"/>
    <lineage>
        <taxon>Bacteria</taxon>
        <taxon>Bacillati</taxon>
        <taxon>Actinomycetota</taxon>
        <taxon>Actinomycetes</taxon>
        <taxon>Mycobacteriales</taxon>
        <taxon>Mycobacteriaceae</taxon>
        <taxon>Mycobacterium</taxon>
    </lineage>
</organism>
<evidence type="ECO:0000313" key="1">
    <source>
        <dbReference type="EMBL" id="OOK80602.1"/>
    </source>
</evidence>
<sequence length="61" mass="7235">MSFTRRCGHRPRTCSRIRLRCNTVTGTAKRPLHEAMTRRTRRARHGWQVFGLAGAHRWWCS</sequence>
<dbReference type="EMBL" id="MVBN01000002">
    <property type="protein sequence ID" value="OOK80602.1"/>
    <property type="molecule type" value="Genomic_DNA"/>
</dbReference>
<evidence type="ECO:0000313" key="2">
    <source>
        <dbReference type="Proteomes" id="UP000188532"/>
    </source>
</evidence>
<dbReference type="Proteomes" id="UP000188532">
    <property type="component" value="Unassembled WGS sequence"/>
</dbReference>
<comment type="caution">
    <text evidence="1">The sequence shown here is derived from an EMBL/GenBank/DDBJ whole genome shotgun (WGS) entry which is preliminary data.</text>
</comment>
<name>A0A1V3XN79_MYCKA</name>
<reference evidence="1 2" key="1">
    <citation type="submission" date="2017-02" db="EMBL/GenBank/DDBJ databases">
        <title>Complete genome sequences of Mycobacterium kansasii strains isolated from rhesus macaques.</title>
        <authorList>
            <person name="Panda A."/>
            <person name="Nagaraj S."/>
            <person name="Zhao X."/>
            <person name="Tettelin H."/>
            <person name="Detolla L.J."/>
        </authorList>
    </citation>
    <scope>NUCLEOTIDE SEQUENCE [LARGE SCALE GENOMIC DNA]</scope>
    <source>
        <strain evidence="1 2">11-3469</strain>
    </source>
</reference>
<protein>
    <submittedName>
        <fullName evidence="1">Uncharacterized protein</fullName>
    </submittedName>
</protein>
<proteinExistence type="predicted"/>
<accession>A0A1V3XN79</accession>
<gene>
    <name evidence="1" type="ORF">BZL29_2512</name>
</gene>